<dbReference type="InterPro" id="IPR035919">
    <property type="entry name" value="EAL_sf"/>
</dbReference>
<dbReference type="Pfam" id="PF00990">
    <property type="entry name" value="GGDEF"/>
    <property type="match status" value="1"/>
</dbReference>
<dbReference type="EMBL" id="RAHG01000001">
    <property type="protein sequence ID" value="RJT16353.1"/>
    <property type="molecule type" value="Genomic_DNA"/>
</dbReference>
<dbReference type="InterPro" id="IPR043128">
    <property type="entry name" value="Rev_trsase/Diguanyl_cyclase"/>
</dbReference>
<dbReference type="InterPro" id="IPR050706">
    <property type="entry name" value="Cyclic-di-GMP_PDE-like"/>
</dbReference>
<evidence type="ECO:0000259" key="1">
    <source>
        <dbReference type="PROSITE" id="PS50883"/>
    </source>
</evidence>
<dbReference type="SMART" id="SM00052">
    <property type="entry name" value="EAL"/>
    <property type="match status" value="1"/>
</dbReference>
<dbReference type="SUPFAM" id="SSF55073">
    <property type="entry name" value="Nucleotide cyclase"/>
    <property type="match status" value="1"/>
</dbReference>
<accession>A0ABX9P6F8</accession>
<reference evidence="2 3" key="1">
    <citation type="submission" date="2018-09" db="EMBL/GenBank/DDBJ databases">
        <authorList>
            <person name="Le Fleche-Mateos A."/>
        </authorList>
    </citation>
    <scope>NUCLEOTIDE SEQUENCE [LARGE SCALE GENOMIC DNA]</scope>
    <source>
        <strain evidence="2 3">DSM 30078</strain>
    </source>
</reference>
<dbReference type="SUPFAM" id="SSF55781">
    <property type="entry name" value="GAF domain-like"/>
    <property type="match status" value="1"/>
</dbReference>
<feature type="domain" description="EAL" evidence="1">
    <location>
        <begin position="329"/>
        <end position="583"/>
    </location>
</feature>
<dbReference type="PANTHER" id="PTHR33121:SF19">
    <property type="entry name" value="CYCLIC DI-GMP PHOSPHODIESTERASE PA2567"/>
    <property type="match status" value="1"/>
</dbReference>
<dbReference type="InterPro" id="IPR001633">
    <property type="entry name" value="EAL_dom"/>
</dbReference>
<dbReference type="InterPro" id="IPR003018">
    <property type="entry name" value="GAF"/>
</dbReference>
<gene>
    <name evidence="2" type="ORF">D5396_04410</name>
</gene>
<dbReference type="InterPro" id="IPR000160">
    <property type="entry name" value="GGDEF_dom"/>
</dbReference>
<comment type="caution">
    <text evidence="2">The sequence shown here is derived from an EMBL/GenBank/DDBJ whole genome shotgun (WGS) entry which is preliminary data.</text>
</comment>
<dbReference type="InterPro" id="IPR029016">
    <property type="entry name" value="GAF-like_dom_sf"/>
</dbReference>
<dbReference type="GeneID" id="88080680"/>
<proteinExistence type="predicted"/>
<dbReference type="Gene3D" id="3.20.20.450">
    <property type="entry name" value="EAL domain"/>
    <property type="match status" value="1"/>
</dbReference>
<organism evidence="2 3">
    <name type="scientific">Rahnella inusitata</name>
    <dbReference type="NCBI Taxonomy" id="58169"/>
    <lineage>
        <taxon>Bacteria</taxon>
        <taxon>Pseudomonadati</taxon>
        <taxon>Pseudomonadota</taxon>
        <taxon>Gammaproteobacteria</taxon>
        <taxon>Enterobacterales</taxon>
        <taxon>Yersiniaceae</taxon>
        <taxon>Rahnella</taxon>
    </lineage>
</organism>
<dbReference type="RefSeq" id="WP_112168954.1">
    <property type="nucleotide sequence ID" value="NZ_CP065024.1"/>
</dbReference>
<keyword evidence="3" id="KW-1185">Reference proteome</keyword>
<dbReference type="PANTHER" id="PTHR33121">
    <property type="entry name" value="CYCLIC DI-GMP PHOSPHODIESTERASE PDEF"/>
    <property type="match status" value="1"/>
</dbReference>
<protein>
    <submittedName>
        <fullName evidence="2">EAL domain-containing protein</fullName>
    </submittedName>
</protein>
<dbReference type="Gene3D" id="3.30.70.270">
    <property type="match status" value="1"/>
</dbReference>
<dbReference type="SMART" id="SM00267">
    <property type="entry name" value="GGDEF"/>
    <property type="match status" value="1"/>
</dbReference>
<dbReference type="CDD" id="cd01948">
    <property type="entry name" value="EAL"/>
    <property type="match status" value="1"/>
</dbReference>
<dbReference type="Pfam" id="PF00563">
    <property type="entry name" value="EAL"/>
    <property type="match status" value="1"/>
</dbReference>
<evidence type="ECO:0000313" key="2">
    <source>
        <dbReference type="EMBL" id="RJT16353.1"/>
    </source>
</evidence>
<dbReference type="SUPFAM" id="SSF141868">
    <property type="entry name" value="EAL domain-like"/>
    <property type="match status" value="1"/>
</dbReference>
<dbReference type="InterPro" id="IPR029787">
    <property type="entry name" value="Nucleotide_cyclase"/>
</dbReference>
<dbReference type="Gene3D" id="3.30.450.40">
    <property type="match status" value="1"/>
</dbReference>
<dbReference type="SMART" id="SM00065">
    <property type="entry name" value="GAF"/>
    <property type="match status" value="1"/>
</dbReference>
<name>A0ABX9P6F8_9GAMM</name>
<sequence>MLTNLSNNEAKRHAAIDALKADDRGRDDTLRKYTFLACRLLNVPMCFVSVLDDEKQFVKSAQNVPFTETSLTDAFCAHTVRSEQTLICNDTLQDDMFRHYRLVHEAPFIRFYGGCPLRTREGVIVGTLCLLDNQAREFSAEDIETFEKIADLVSVFLETWHAVGYVDIVTLLPNRQRLLRDMSYLSGPDNTLVIIDCIDIAFAYEVARSLGMGAVESLLQDMALKLKAKLNLDGLLYAVAVGRFAFLLKDSESTTLEAIADTLKGTQASLNSQIPLNLDIHIGDSGAYSHELTPAEILRRAVSALHEAISQKKRFMTYDAEIDNKKRNDFQLLSELRKALHEGSGLYLVYQPKISLTTGSVTGAEALIRWKHPLLGEIMPGQFIPLVQRTSLMSELTDWVIEHAIRQISLWCDKNFQVPVSINLAASDFSRPGFADALEEKMLSHTLSPSLLSVECLETEKMLESPDALEGLEMLKLRGFRISLDDFGSGYSNINVLRKIPMDTIKLDRSIVGTISTDHGSLVIVRNVIRLLKQLDYEVLAEGVENEETVDILRGLGCDEVQGYFYSRPLNPELFEQWCEERAAV</sequence>
<dbReference type="PROSITE" id="PS50883">
    <property type="entry name" value="EAL"/>
    <property type="match status" value="1"/>
</dbReference>
<dbReference type="Proteomes" id="UP000284119">
    <property type="component" value="Unassembled WGS sequence"/>
</dbReference>
<evidence type="ECO:0000313" key="3">
    <source>
        <dbReference type="Proteomes" id="UP000284119"/>
    </source>
</evidence>
<dbReference type="Pfam" id="PF01590">
    <property type="entry name" value="GAF"/>
    <property type="match status" value="1"/>
</dbReference>